<evidence type="ECO:0000259" key="6">
    <source>
        <dbReference type="Pfam" id="PF13890"/>
    </source>
</evidence>
<dbReference type="InterPro" id="IPR045700">
    <property type="entry name" value="Rab3GAP1"/>
</dbReference>
<name>A0A915L0C5_ROMCU</name>
<dbReference type="Proteomes" id="UP000887565">
    <property type="component" value="Unplaced"/>
</dbReference>
<dbReference type="InterPro" id="IPR026147">
    <property type="entry name" value="Rab3GAP1_conserved"/>
</dbReference>
<evidence type="ECO:0000313" key="8">
    <source>
        <dbReference type="WBParaSite" id="nRc.2.0.1.t44517-RA"/>
    </source>
</evidence>
<keyword evidence="5" id="KW-0963">Cytoplasm</keyword>
<evidence type="ECO:0000256" key="3">
    <source>
        <dbReference type="ARBA" id="ARBA00015817"/>
    </source>
</evidence>
<comment type="similarity">
    <text evidence="2">Belongs to the Rab3-GAP catalytic subunit family.</text>
</comment>
<comment type="subcellular location">
    <subcellularLocation>
        <location evidence="1">Cytoplasm</location>
    </subcellularLocation>
</comment>
<sequence>MEDIFEIYDFTNVTDWERFTADIESTIHEWNLVNTSEHCNISTARRVVLSQITDWIVKSTDIRSYKDYTLKMTYYKAIVGEDSPEIAAEQNLSKSDSWDDFDNPPLETAPDLNFSPTMADYFRPYSTVACLDLYDFKQEFLNDNRHVLINYYGLREFLVVGYKDEKTKMIFRDESVQNMILSAFHVATLNTKCELPIFLQINEPKRNLYLGVCQNSDIRTIFEMVHLKRQPPGLDYLSNYLEMFKDKAFERHRVSMYPKAKVSFRLSYVLQEPFDRQWTQNLDQFYEDDVDRLKTMISKNQHYQLPFGAIEDPLQEFLLRCSYHGLWENMIVENENYCDYDPTSAAHWVVCAKFSPNFPCMMSECLNEYMKLTVCHKTVESFLSPAGRVSDLTVPLERLASNSDFSRLASSLSPTPFSSRRSNANMTKNKSQVEFLPLSEEIMNHIMPYLFPDVSITQPASTKLSWATDEELFEDIPGSSQPLIRSPGSVVKLESKIQRPEKIDDTGDKFLDNLLDSCFMQSKIAPRQSLITKLSLILCQLSNSMQNEMVFCQLWQEFVLELRYRFDQSIKIPAIESSTPDWNTCLLNQKIQMLNCCIEKKIARQQLRTEKSKSSPSSHSQTSSNVDDDLFFDCFEEQTSLKDSVILEATKIRPEGRLRPLDNTTRLINNQNEFIYVPVTQAANPGCSFEDFLRWYSPKDVTETVDSDGKISYELSSRMRVANNHWIESWNITSARPVYKQKRLFDDTKEAEKDLRKIMCEVEIITSDYRSLRNRFYSYAFDNQNSVKSSDEKIELPSVEQLDSFVWSLLENKGDPGRPIRIPGGARNPLGNVVAKMFAHDVRVVNADPKMKKKTTVDPSFPPWTSKEYALRMMCPRPLETSRDCAQYMYIFIDQNEFRCAGAFTDDIQYFT</sequence>
<evidence type="ECO:0000313" key="7">
    <source>
        <dbReference type="Proteomes" id="UP000887565"/>
    </source>
</evidence>
<keyword evidence="7" id="KW-1185">Reference proteome</keyword>
<dbReference type="PANTHER" id="PTHR21422:SF9">
    <property type="entry name" value="RAB3 GTPASE-ACTIVATING PROTEIN CATALYTIC SUBUNIT"/>
    <property type="match status" value="1"/>
</dbReference>
<evidence type="ECO:0000256" key="4">
    <source>
        <dbReference type="ARBA" id="ARBA00022468"/>
    </source>
</evidence>
<evidence type="ECO:0000256" key="5">
    <source>
        <dbReference type="ARBA" id="ARBA00022490"/>
    </source>
</evidence>
<dbReference type="GO" id="GO:0005096">
    <property type="term" value="F:GTPase activator activity"/>
    <property type="evidence" value="ECO:0007669"/>
    <property type="project" value="UniProtKB-KW"/>
</dbReference>
<dbReference type="WBParaSite" id="nRc.2.0.1.t44517-RA">
    <property type="protein sequence ID" value="nRc.2.0.1.t44517-RA"/>
    <property type="gene ID" value="nRc.2.0.1.g44517"/>
</dbReference>
<dbReference type="GO" id="GO:0005783">
    <property type="term" value="C:endoplasmic reticulum"/>
    <property type="evidence" value="ECO:0007669"/>
    <property type="project" value="UniProtKB-SubCell"/>
</dbReference>
<feature type="domain" description="Rab3GAP catalytic subunit conserved" evidence="6">
    <location>
        <begin position="682"/>
        <end position="755"/>
    </location>
</feature>
<dbReference type="OMA" id="KYAKHRR"/>
<dbReference type="AlphaFoldDB" id="A0A915L0C5"/>
<dbReference type="PANTHER" id="PTHR21422">
    <property type="entry name" value="RAB3 GTPASE-ACTIVATING PROTEIN CATALYTIC SUBUNIT"/>
    <property type="match status" value="1"/>
</dbReference>
<dbReference type="GO" id="GO:0005794">
    <property type="term" value="C:Golgi apparatus"/>
    <property type="evidence" value="ECO:0007669"/>
    <property type="project" value="UniProtKB-SubCell"/>
</dbReference>
<accession>A0A915L0C5</accession>
<evidence type="ECO:0000256" key="2">
    <source>
        <dbReference type="ARBA" id="ARBA00008856"/>
    </source>
</evidence>
<dbReference type="Pfam" id="PF13890">
    <property type="entry name" value="Rab3-GTPase_cat"/>
    <property type="match status" value="1"/>
</dbReference>
<proteinExistence type="inferred from homology"/>
<keyword evidence="4" id="KW-0343">GTPase activation</keyword>
<organism evidence="7 8">
    <name type="scientific">Romanomermis culicivorax</name>
    <name type="common">Nematode worm</name>
    <dbReference type="NCBI Taxonomy" id="13658"/>
    <lineage>
        <taxon>Eukaryota</taxon>
        <taxon>Metazoa</taxon>
        <taxon>Ecdysozoa</taxon>
        <taxon>Nematoda</taxon>
        <taxon>Enoplea</taxon>
        <taxon>Dorylaimia</taxon>
        <taxon>Mermithida</taxon>
        <taxon>Mermithoidea</taxon>
        <taxon>Mermithidae</taxon>
        <taxon>Romanomermis</taxon>
    </lineage>
</organism>
<evidence type="ECO:0000256" key="1">
    <source>
        <dbReference type="ARBA" id="ARBA00004496"/>
    </source>
</evidence>
<reference evidence="8" key="1">
    <citation type="submission" date="2022-11" db="UniProtKB">
        <authorList>
            <consortium name="WormBaseParasite"/>
        </authorList>
    </citation>
    <scope>IDENTIFICATION</scope>
</reference>
<protein>
    <recommendedName>
        <fullName evidence="3">Rab3 GTPase-activating protein catalytic subunit</fullName>
    </recommendedName>
</protein>